<protein>
    <submittedName>
        <fullName evidence="3">Leucine-rich repeat and transmembrane domain-containing protein 1</fullName>
    </submittedName>
</protein>
<reference evidence="3 4" key="1">
    <citation type="journal article" date="2019" name="Mol. Ecol. Resour.">
        <title>Improving Illumina assemblies with Hi-C and long reads: an example with the North African dromedary.</title>
        <authorList>
            <person name="Elbers J.P."/>
            <person name="Rogers M.F."/>
            <person name="Perelman P.L."/>
            <person name="Proskuryakova A.A."/>
            <person name="Serdyukova N.A."/>
            <person name="Johnson W.E."/>
            <person name="Horin P."/>
            <person name="Corander J."/>
            <person name="Murphy D."/>
            <person name="Burger P.A."/>
        </authorList>
    </citation>
    <scope>NUCLEOTIDE SEQUENCE [LARGE SCALE GENOMIC DNA]</scope>
    <source>
        <strain evidence="3">Drom800</strain>
        <tissue evidence="3">Blood</tissue>
    </source>
</reference>
<evidence type="ECO:0000256" key="1">
    <source>
        <dbReference type="SAM" id="MobiDB-lite"/>
    </source>
</evidence>
<gene>
    <name evidence="3" type="ORF">Cadr_000020460</name>
</gene>
<comment type="caution">
    <text evidence="3">The sequence shown here is derived from an EMBL/GenBank/DDBJ whole genome shotgun (WGS) entry which is preliminary data.</text>
</comment>
<accession>A0A5N4CYF8</accession>
<dbReference type="STRING" id="9838.ENSCDRP00005023053"/>
<name>A0A5N4CYF8_CAMDR</name>
<evidence type="ECO:0000256" key="2">
    <source>
        <dbReference type="SAM" id="Phobius"/>
    </source>
</evidence>
<feature type="region of interest" description="Disordered" evidence="1">
    <location>
        <begin position="143"/>
        <end position="175"/>
    </location>
</feature>
<proteinExistence type="predicted"/>
<organism evidence="3 4">
    <name type="scientific">Camelus dromedarius</name>
    <name type="common">Dromedary</name>
    <name type="synonym">Arabian camel</name>
    <dbReference type="NCBI Taxonomy" id="9838"/>
    <lineage>
        <taxon>Eukaryota</taxon>
        <taxon>Metazoa</taxon>
        <taxon>Chordata</taxon>
        <taxon>Craniata</taxon>
        <taxon>Vertebrata</taxon>
        <taxon>Euteleostomi</taxon>
        <taxon>Mammalia</taxon>
        <taxon>Eutheria</taxon>
        <taxon>Laurasiatheria</taxon>
        <taxon>Artiodactyla</taxon>
        <taxon>Tylopoda</taxon>
        <taxon>Camelidae</taxon>
        <taxon>Camelus</taxon>
    </lineage>
</organism>
<feature type="compositionally biased region" description="Basic and acidic residues" evidence="1">
    <location>
        <begin position="165"/>
        <end position="175"/>
    </location>
</feature>
<keyword evidence="2" id="KW-0472">Membrane</keyword>
<dbReference type="AlphaFoldDB" id="A0A5N4CYF8"/>
<keyword evidence="2 3" id="KW-0812">Transmembrane</keyword>
<sequence length="252" mass="27693">MSASKQVMGMLHITTAPALDVAHGVGKALSHDFAKADIKTGRNAPMRYKVWSHVEIIWQRKIDVNLGANLPGVRGATTVHRIEEKHKQDQKKVNEKLDPRLVDLQINKGGITDSVICVSPDTWKGKDLLKIPHELYQPCPFPSPDPESSQVQQLGATHRAVPRPPESHSAGEREHWECEIKPKPRPANLRHAVATIIITGVVCGIVCLMMLVAAIYGCTYAAITAQYHGGRLTQTNEPVKTEGKELFDSSPA</sequence>
<evidence type="ECO:0000313" key="4">
    <source>
        <dbReference type="Proteomes" id="UP000299084"/>
    </source>
</evidence>
<dbReference type="Proteomes" id="UP000299084">
    <property type="component" value="Unassembled WGS sequence"/>
</dbReference>
<feature type="compositionally biased region" description="Polar residues" evidence="1">
    <location>
        <begin position="146"/>
        <end position="155"/>
    </location>
</feature>
<feature type="transmembrane region" description="Helical" evidence="2">
    <location>
        <begin position="192"/>
        <end position="216"/>
    </location>
</feature>
<keyword evidence="2" id="KW-1133">Transmembrane helix</keyword>
<dbReference type="EMBL" id="JWIN03000017">
    <property type="protein sequence ID" value="KAB1263854.1"/>
    <property type="molecule type" value="Genomic_DNA"/>
</dbReference>
<keyword evidence="4" id="KW-1185">Reference proteome</keyword>
<evidence type="ECO:0000313" key="3">
    <source>
        <dbReference type="EMBL" id="KAB1263854.1"/>
    </source>
</evidence>